<organism evidence="2">
    <name type="scientific">Magnetospirillum gryphiswaldense</name>
    <dbReference type="NCBI Taxonomy" id="55518"/>
    <lineage>
        <taxon>Bacteria</taxon>
        <taxon>Pseudomonadati</taxon>
        <taxon>Pseudomonadota</taxon>
        <taxon>Alphaproteobacteria</taxon>
        <taxon>Rhodospirillales</taxon>
        <taxon>Rhodospirillaceae</taxon>
        <taxon>Magnetospirillum</taxon>
    </lineage>
</organism>
<accession>A4U2F7</accession>
<proteinExistence type="predicted"/>
<sequence>MNVLVRFIYGLADPPCTKCCRDRMTRFQLRAGVAIGVVAGLGALWIWSALASMLGAGWLYDFAETLKSAALPSWLNVLMTLVSFALAFRSARATAYWYFLRRAEHELPSVRCKCALGKSAPS</sequence>
<protein>
    <submittedName>
        <fullName evidence="2">Membrane protein</fullName>
    </submittedName>
</protein>
<keyword evidence="1" id="KW-0472">Membrane</keyword>
<keyword evidence="1" id="KW-0812">Transmembrane</keyword>
<keyword evidence="1" id="KW-1133">Transmembrane helix</keyword>
<dbReference type="AlphaFoldDB" id="A4U2F7"/>
<name>A4U2F7_9PROT</name>
<evidence type="ECO:0000256" key="1">
    <source>
        <dbReference type="SAM" id="Phobius"/>
    </source>
</evidence>
<feature type="transmembrane region" description="Helical" evidence="1">
    <location>
        <begin position="71"/>
        <end position="91"/>
    </location>
</feature>
<reference evidence="2" key="1">
    <citation type="journal article" date="2007" name="J. Bacteriol.">
        <title>Comparative genome analysis of four magnetotactic bacteria reveals a complex set of group-specific genes implicated in magnetosome biomineralization and function.</title>
        <authorList>
            <person name="Richter M."/>
            <person name="Kube M."/>
            <person name="Bazylinski D.A."/>
            <person name="Lombardot T."/>
            <person name="Gloeckner F.O."/>
            <person name="Reinhardt R."/>
            <person name="Schueler D."/>
        </authorList>
    </citation>
    <scope>NUCLEOTIDE SEQUENCE</scope>
    <source>
        <strain evidence="2">MSR-1</strain>
    </source>
</reference>
<dbReference type="EMBL" id="CU459003">
    <property type="protein sequence ID" value="CAM77064.1"/>
    <property type="molecule type" value="Genomic_DNA"/>
</dbReference>
<gene>
    <name evidence="2" type="ORF">MGR_3567</name>
</gene>
<feature type="transmembrane region" description="Helical" evidence="1">
    <location>
        <begin position="31"/>
        <end position="59"/>
    </location>
</feature>
<evidence type="ECO:0000313" key="2">
    <source>
        <dbReference type="EMBL" id="CAM77064.1"/>
    </source>
</evidence>